<reference evidence="2" key="1">
    <citation type="submission" date="2018-12" db="EMBL/GenBank/DDBJ databases">
        <title>Singled stranded DNA viruses identified in blackflies (Austrosimulium ungulatum) sampled in New Zealand.</title>
        <authorList>
            <person name="Kraberger S."/>
            <person name="Fontenele R.S."/>
            <person name="Schmidlin K."/>
            <person name="Walters M."/>
            <person name="Varsani A."/>
        </authorList>
    </citation>
    <scope>NUCLEOTIDE SEQUENCE [LARGE SCALE GENOMIC DNA]</scope>
    <source>
        <strain evidence="2">208</strain>
    </source>
</reference>
<proteinExistence type="predicted"/>
<protein>
    <submittedName>
        <fullName evidence="2">DNA pilot protein</fullName>
    </submittedName>
</protein>
<feature type="compositionally biased region" description="Basic and acidic residues" evidence="1">
    <location>
        <begin position="308"/>
        <end position="319"/>
    </location>
</feature>
<dbReference type="Proteomes" id="UP000323682">
    <property type="component" value="Segment"/>
</dbReference>
<evidence type="ECO:0000256" key="1">
    <source>
        <dbReference type="SAM" id="MobiDB-lite"/>
    </source>
</evidence>
<accession>A0A4V1F5I0</accession>
<organism evidence="2">
    <name type="scientific">Blackfly microvirus SF02</name>
    <dbReference type="NCBI Taxonomy" id="2576452"/>
    <lineage>
        <taxon>Viruses</taxon>
        <taxon>Monodnaviria</taxon>
        <taxon>Sangervirae</taxon>
        <taxon>Phixviricota</taxon>
        <taxon>Malgrandaviricetes</taxon>
        <taxon>Petitvirales</taxon>
        <taxon>Microviridae</taxon>
        <taxon>Microvirus</taxon>
    </lineage>
</organism>
<dbReference type="EMBL" id="MK249232">
    <property type="protein sequence ID" value="QCQ85133.1"/>
    <property type="molecule type" value="Genomic_DNA"/>
</dbReference>
<name>A0A4V1F5I0_9VIRU</name>
<sequence>MPGDPFSLIAGLASGGSNLVDTGINAIMQSKNNQNNQRYATYMYDRQRADAITDWNRQNAYNNPSAQMERYKAAGLNPNLIYGQSNTAAPVRSSSPMSVKREAPVSNIGGAVAQGLGAYQDSRIKQMQLDYNSKLQQLTDEKIKQTAVETIGKAITNSLLGKRSTKLDSEIDILKSKANILASTGMESATAMIEKNRAATGLMLSQTETQEVMRAPNFIAAVQKIALMRSQQLTNEAQVKEIQARVKNLGQDYLIKSFEVDLNRKGMSKGDPYYMRAIGKAVDALMSGGNLQDAMKLKAHPFTDWHGKINPDYDPKDPQSKMFLKKP</sequence>
<evidence type="ECO:0000313" key="2">
    <source>
        <dbReference type="EMBL" id="QCQ85133.1"/>
    </source>
</evidence>
<feature type="region of interest" description="Disordered" evidence="1">
    <location>
        <begin position="308"/>
        <end position="327"/>
    </location>
</feature>